<feature type="domain" description="O-acyltransferase WSD1-like N-terminal" evidence="11">
    <location>
        <begin position="6"/>
        <end position="266"/>
    </location>
</feature>
<keyword evidence="6" id="KW-0808">Transferase</keyword>
<evidence type="ECO:0000259" key="11">
    <source>
        <dbReference type="Pfam" id="PF03007"/>
    </source>
</evidence>
<comment type="pathway">
    <text evidence="2">Lipid metabolism.</text>
</comment>
<proteinExistence type="inferred from homology"/>
<evidence type="ECO:0000313" key="13">
    <source>
        <dbReference type="EMBL" id="MCD2195585.1"/>
    </source>
</evidence>
<evidence type="ECO:0000256" key="2">
    <source>
        <dbReference type="ARBA" id="ARBA00005189"/>
    </source>
</evidence>
<feature type="domain" description="O-acyltransferase WSD1 C-terminal" evidence="12">
    <location>
        <begin position="305"/>
        <end position="428"/>
    </location>
</feature>
<keyword evidence="5" id="KW-0444">Lipid biosynthesis</keyword>
<protein>
    <recommendedName>
        <fullName evidence="4">diacylglycerol O-acyltransferase</fullName>
        <ecNumber evidence="4">2.3.1.20</ecNumber>
    </recommendedName>
</protein>
<evidence type="ECO:0000256" key="5">
    <source>
        <dbReference type="ARBA" id="ARBA00022516"/>
    </source>
</evidence>
<evidence type="ECO:0000256" key="1">
    <source>
        <dbReference type="ARBA" id="ARBA00004771"/>
    </source>
</evidence>
<dbReference type="Proteomes" id="UP001199469">
    <property type="component" value="Unassembled WGS sequence"/>
</dbReference>
<keyword evidence="8" id="KW-0443">Lipid metabolism</keyword>
<dbReference type="Pfam" id="PF06974">
    <property type="entry name" value="WS_DGAT_C"/>
    <property type="match status" value="1"/>
</dbReference>
<evidence type="ECO:0000256" key="3">
    <source>
        <dbReference type="ARBA" id="ARBA00009587"/>
    </source>
</evidence>
<dbReference type="EMBL" id="JAJNDB010000004">
    <property type="protein sequence ID" value="MCD2195585.1"/>
    <property type="molecule type" value="Genomic_DNA"/>
</dbReference>
<evidence type="ECO:0000313" key="14">
    <source>
        <dbReference type="Proteomes" id="UP001199469"/>
    </source>
</evidence>
<evidence type="ECO:0000256" key="4">
    <source>
        <dbReference type="ARBA" id="ARBA00013244"/>
    </source>
</evidence>
<dbReference type="InterPro" id="IPR045034">
    <property type="entry name" value="O-acyltransferase_WSD1-like"/>
</dbReference>
<comment type="pathway">
    <text evidence="1">Glycerolipid metabolism; triacylglycerol biosynthesis.</text>
</comment>
<evidence type="ECO:0000256" key="10">
    <source>
        <dbReference type="ARBA" id="ARBA00048109"/>
    </source>
</evidence>
<dbReference type="InterPro" id="IPR004255">
    <property type="entry name" value="O-acyltransferase_WSD1_N"/>
</dbReference>
<dbReference type="InterPro" id="IPR009721">
    <property type="entry name" value="O-acyltransferase_WSD1_C"/>
</dbReference>
<name>A0ABS8PBD7_9PSEU</name>
<dbReference type="RefSeq" id="WP_230736811.1">
    <property type="nucleotide sequence ID" value="NZ_JAJNDB010000004.1"/>
</dbReference>
<reference evidence="13 14" key="1">
    <citation type="submission" date="2021-11" db="EMBL/GenBank/DDBJ databases">
        <title>Draft genome sequence of Actinomycetospora sp. SF1 isolated from the rhizosphere soil.</title>
        <authorList>
            <person name="Duangmal K."/>
            <person name="Chantavorakit T."/>
        </authorList>
    </citation>
    <scope>NUCLEOTIDE SEQUENCE [LARGE SCALE GENOMIC DNA]</scope>
    <source>
        <strain evidence="13 14">TBRC 5722</strain>
    </source>
</reference>
<keyword evidence="14" id="KW-1185">Reference proteome</keyword>
<gene>
    <name evidence="13" type="ORF">LQ327_19635</name>
</gene>
<evidence type="ECO:0000256" key="6">
    <source>
        <dbReference type="ARBA" id="ARBA00022679"/>
    </source>
</evidence>
<dbReference type="EC" id="2.3.1.20" evidence="4"/>
<keyword evidence="9" id="KW-0012">Acyltransferase</keyword>
<comment type="caution">
    <text evidence="13">The sequence shown here is derived from an EMBL/GenBank/DDBJ whole genome shotgun (WGS) entry which is preliminary data.</text>
</comment>
<dbReference type="PANTHER" id="PTHR31650:SF1">
    <property type="entry name" value="WAX ESTER SYNTHASE_DIACYLGLYCEROL ACYLTRANSFERASE 4-RELATED"/>
    <property type="match status" value="1"/>
</dbReference>
<evidence type="ECO:0000256" key="8">
    <source>
        <dbReference type="ARBA" id="ARBA00023098"/>
    </source>
</evidence>
<evidence type="ECO:0000256" key="9">
    <source>
        <dbReference type="ARBA" id="ARBA00023315"/>
    </source>
</evidence>
<dbReference type="InterPro" id="IPR023213">
    <property type="entry name" value="CAT-like_dom_sf"/>
</dbReference>
<accession>A0ABS8PBD7</accession>
<dbReference type="Pfam" id="PF03007">
    <property type="entry name" value="WS_DGAT_cat"/>
    <property type="match status" value="1"/>
</dbReference>
<sequence length="454" mass="48548">MDRWASGIDTAWLQLERETNRMVVHGLLFCDGPVDLAALRERVAQRWVAVYPGLRQRPTWPAGPAGPARWVDAPPDLTQHVTTMALPEPGDDAALADRIGALMSRSLPTDRPWWRMELVTGYERGTAVHVAIHHGLADGVALNHLFHALADPVSDPRTPAAYADPPRHPARVHDLRLLHREIRDRASSLWETAKRVGTPDGASELAATGRAVRSSAALLARPPREVPSALQGRPGVAKAARWTSAVALDDVRAAGKAAGGSVNDVVCAAIAGALRTYLGDGAPRLRAVMPSNLRPLDRPISDELGNEFGLVLPPLPTDEPDPARRVERMHRAMATIKRTDQALATFAGIAGAGLASASFTQGLVRRYARAASLIISNVPGPLEELTLGDTRVRDVMFWVPCSGDLGLGVSVLSYAGRIRLGVDADLGLLGGESGVDRFVAALEAEIGGLRPCEH</sequence>
<keyword evidence="7" id="KW-0319">Glycerol metabolism</keyword>
<organism evidence="13 14">
    <name type="scientific">Actinomycetospora endophytica</name>
    <dbReference type="NCBI Taxonomy" id="2291215"/>
    <lineage>
        <taxon>Bacteria</taxon>
        <taxon>Bacillati</taxon>
        <taxon>Actinomycetota</taxon>
        <taxon>Actinomycetes</taxon>
        <taxon>Pseudonocardiales</taxon>
        <taxon>Pseudonocardiaceae</taxon>
        <taxon>Actinomycetospora</taxon>
    </lineage>
</organism>
<dbReference type="SUPFAM" id="SSF52777">
    <property type="entry name" value="CoA-dependent acyltransferases"/>
    <property type="match status" value="2"/>
</dbReference>
<comment type="similarity">
    <text evidence="3">Belongs to the long-chain O-acyltransferase family.</text>
</comment>
<dbReference type="PANTHER" id="PTHR31650">
    <property type="entry name" value="O-ACYLTRANSFERASE (WSD1-LIKE) FAMILY PROTEIN"/>
    <property type="match status" value="1"/>
</dbReference>
<evidence type="ECO:0000256" key="7">
    <source>
        <dbReference type="ARBA" id="ARBA00022798"/>
    </source>
</evidence>
<evidence type="ECO:0000259" key="12">
    <source>
        <dbReference type="Pfam" id="PF06974"/>
    </source>
</evidence>
<dbReference type="Gene3D" id="3.30.559.10">
    <property type="entry name" value="Chloramphenicol acetyltransferase-like domain"/>
    <property type="match status" value="1"/>
</dbReference>
<comment type="catalytic activity">
    <reaction evidence="10">
        <text>an acyl-CoA + a 1,2-diacyl-sn-glycerol = a triacyl-sn-glycerol + CoA</text>
        <dbReference type="Rhea" id="RHEA:10868"/>
        <dbReference type="ChEBI" id="CHEBI:17815"/>
        <dbReference type="ChEBI" id="CHEBI:57287"/>
        <dbReference type="ChEBI" id="CHEBI:58342"/>
        <dbReference type="ChEBI" id="CHEBI:64615"/>
        <dbReference type="EC" id="2.3.1.20"/>
    </reaction>
</comment>